<sequence length="1018" mass="112798">MDGWDSSANPGSGYPQQQQGAYAQQQSYNNNGGGSYDNDNGGYGGGGYGGNNRDQGWSNSPRRGGRGGHRSGGGGGGRGYYQGGRGGGGGGGGYQQQQSAEQREENRIRYIRSQLFKLGEEKDFHPPSDLLKMARWIEDKSADGVEPITAALRVMVTEQPHKTPLIAALIGFLCLSQQQSKPAPTRIPDVDTEEDQDMNRGEASESDSIGITIVKDLVKAFRSYLDARLWRNTRLSLHLFAALVPLHIIPASSLRTLLGSFAAVLEEPAVAAARADRAAMCIIETLCRAGQDLLDDSESAQAELDDLVAKVVTYDAARKVEMELTQPVHDLESIWLEGFSDAVKALEELRAREYKRPAFLPVPSDLLPAAISPSATSVPEEKRMVTLPEVLVPPEEDAEDQGLDVAYAQLGEHQVKRRKIDTGKGELEEKKAAVGPERISLQPRWFHNSVPKVASPASVVLRAILADMIDLYEVNRKEAAKLILDLPNWLRRGTFGSKVSSEAGLFGEVDEQAPAEESGYSLDDLLVETILSTALLLPVSPRNPLYYTSLLREIVSLTPATVAPSLGRTIRTFYNALSSPSIDVETVRRFADWFATHLSNFNFGWAWKEWIPDTTLPATHPKIVFMKRIVELEIRLAYFDRIKETLPEEIQAVAMPKEEPSPVFTYADESHPYAAHAGRLINSIKAKASAEVILADFETFKSSIFDSGTSTIPTEGGEGMVGSQVEADVVVRDLTIQCVLQVGSRSFSHFLNIVERYHSLLRQLSRSPRMRAAILAGSVRFWTRSQQWIHIVVDKLLQYRIVEPADVVDFIFSPPTDEPSTIHAPLGEAKEGWAGFNTWTLLKLTLEKVNGRVDQLKKRLEETERKEAEERERKEAALAAGLPLDDDQLEDKPQEEEALPLFPTSATLPIRPTKEEPKSAELNSTEALASLDAIKSEQRKVLIGAVTGFKSAILKNETSEEWVQWWINGWYKQLVRCFNRQLLENRETILSNCFAKTDGEIGERLKELLERAVDILSE</sequence>
<dbReference type="InterPro" id="IPR016024">
    <property type="entry name" value="ARM-type_fold"/>
</dbReference>
<dbReference type="GO" id="GO:0003729">
    <property type="term" value="F:mRNA binding"/>
    <property type="evidence" value="ECO:0007669"/>
    <property type="project" value="TreeGrafter"/>
</dbReference>
<feature type="domain" description="MIF4G-like type 2" evidence="3">
    <location>
        <begin position="664"/>
        <end position="981"/>
    </location>
</feature>
<feature type="domain" description="MIF4G-like type 1" evidence="2">
    <location>
        <begin position="451"/>
        <end position="648"/>
    </location>
</feature>
<dbReference type="FunFam" id="1.25.40.180:FF:000063">
    <property type="entry name" value="Unplaced genomic scaffold supercont1.20, whole genome shotgun sequence"/>
    <property type="match status" value="1"/>
</dbReference>
<dbReference type="EMBL" id="OOIN01000040">
    <property type="protein sequence ID" value="SPO31731.1"/>
    <property type="molecule type" value="Genomic_DNA"/>
</dbReference>
<dbReference type="OrthoDB" id="10252707at2759"/>
<dbReference type="Proteomes" id="UP000324022">
    <property type="component" value="Unassembled WGS sequence"/>
</dbReference>
<organism evidence="4 5">
    <name type="scientific">Ustilago trichophora</name>
    <dbReference type="NCBI Taxonomy" id="86804"/>
    <lineage>
        <taxon>Eukaryota</taxon>
        <taxon>Fungi</taxon>
        <taxon>Dikarya</taxon>
        <taxon>Basidiomycota</taxon>
        <taxon>Ustilaginomycotina</taxon>
        <taxon>Ustilaginomycetes</taxon>
        <taxon>Ustilaginales</taxon>
        <taxon>Ustilaginaceae</taxon>
        <taxon>Ustilago</taxon>
    </lineage>
</organism>
<feature type="region of interest" description="Disordered" evidence="1">
    <location>
        <begin position="1"/>
        <end position="104"/>
    </location>
</feature>
<dbReference type="InterPro" id="IPR027159">
    <property type="entry name" value="CBP80"/>
</dbReference>
<dbReference type="PANTHER" id="PTHR12412:SF2">
    <property type="entry name" value="NUCLEAR CAP-BINDING PROTEIN SUBUNIT 1"/>
    <property type="match status" value="1"/>
</dbReference>
<feature type="region of interest" description="Disordered" evidence="1">
    <location>
        <begin position="863"/>
        <end position="896"/>
    </location>
</feature>
<proteinExistence type="predicted"/>
<feature type="region of interest" description="Disordered" evidence="1">
    <location>
        <begin position="181"/>
        <end position="203"/>
    </location>
</feature>
<dbReference type="Pfam" id="PF09088">
    <property type="entry name" value="MIF4G_like"/>
    <property type="match status" value="1"/>
</dbReference>
<dbReference type="Pfam" id="PF09090">
    <property type="entry name" value="MIF4G_like_2"/>
    <property type="match status" value="1"/>
</dbReference>
<evidence type="ECO:0000259" key="3">
    <source>
        <dbReference type="Pfam" id="PF09090"/>
    </source>
</evidence>
<feature type="compositionally biased region" description="Basic and acidic residues" evidence="1">
    <location>
        <begin position="863"/>
        <end position="876"/>
    </location>
</feature>
<dbReference type="GO" id="GO:0000184">
    <property type="term" value="P:nuclear-transcribed mRNA catabolic process, nonsense-mediated decay"/>
    <property type="evidence" value="ECO:0007669"/>
    <property type="project" value="TreeGrafter"/>
</dbReference>
<feature type="compositionally biased region" description="Low complexity" evidence="1">
    <location>
        <begin position="9"/>
        <end position="30"/>
    </location>
</feature>
<keyword evidence="5" id="KW-1185">Reference proteome</keyword>
<dbReference type="SUPFAM" id="SSF48371">
    <property type="entry name" value="ARM repeat"/>
    <property type="match status" value="3"/>
</dbReference>
<feature type="compositionally biased region" description="Acidic residues" evidence="1">
    <location>
        <begin position="884"/>
        <end position="896"/>
    </location>
</feature>
<dbReference type="GO" id="GO:0006406">
    <property type="term" value="P:mRNA export from nucleus"/>
    <property type="evidence" value="ECO:0007669"/>
    <property type="project" value="InterPro"/>
</dbReference>
<dbReference type="InterPro" id="IPR015174">
    <property type="entry name" value="MIF4G-like_typ-2"/>
</dbReference>
<reference evidence="4 5" key="1">
    <citation type="submission" date="2018-03" db="EMBL/GenBank/DDBJ databases">
        <authorList>
            <person name="Guldener U."/>
        </authorList>
    </citation>
    <scope>NUCLEOTIDE SEQUENCE [LARGE SCALE GENOMIC DNA]</scope>
    <source>
        <strain evidence="4 5">NBRC100155</strain>
    </source>
</reference>
<dbReference type="Gene3D" id="1.25.40.180">
    <property type="match status" value="3"/>
</dbReference>
<dbReference type="GO" id="GO:0000339">
    <property type="term" value="F:RNA cap binding"/>
    <property type="evidence" value="ECO:0007669"/>
    <property type="project" value="InterPro"/>
</dbReference>
<evidence type="ECO:0000256" key="1">
    <source>
        <dbReference type="SAM" id="MobiDB-lite"/>
    </source>
</evidence>
<evidence type="ECO:0000313" key="4">
    <source>
        <dbReference type="EMBL" id="SPO31731.1"/>
    </source>
</evidence>
<dbReference type="AlphaFoldDB" id="A0A5C3EQK5"/>
<evidence type="ECO:0000313" key="5">
    <source>
        <dbReference type="Proteomes" id="UP000324022"/>
    </source>
</evidence>
<dbReference type="InterPro" id="IPR015172">
    <property type="entry name" value="MIF4G-like_typ-1"/>
</dbReference>
<feature type="compositionally biased region" description="Gly residues" evidence="1">
    <location>
        <begin position="31"/>
        <end position="50"/>
    </location>
</feature>
<feature type="compositionally biased region" description="Gly residues" evidence="1">
    <location>
        <begin position="70"/>
        <end position="94"/>
    </location>
</feature>
<dbReference type="GO" id="GO:0005634">
    <property type="term" value="C:nucleus"/>
    <property type="evidence" value="ECO:0007669"/>
    <property type="project" value="TreeGrafter"/>
</dbReference>
<gene>
    <name evidence="4" type="ORF">UTRI_06562_B</name>
</gene>
<dbReference type="GO" id="GO:0005846">
    <property type="term" value="C:nuclear cap binding complex"/>
    <property type="evidence" value="ECO:0007669"/>
    <property type="project" value="InterPro"/>
</dbReference>
<evidence type="ECO:0000259" key="2">
    <source>
        <dbReference type="Pfam" id="PF09088"/>
    </source>
</evidence>
<name>A0A5C3EQK5_9BASI</name>
<accession>A0A5C3EQK5</accession>
<dbReference type="PANTHER" id="PTHR12412">
    <property type="entry name" value="CAP BINDING PROTEIN"/>
    <property type="match status" value="1"/>
</dbReference>
<protein>
    <submittedName>
        <fullName evidence="4">Related to 80 kDa nuclear cap binding protein</fullName>
    </submittedName>
</protein>